<dbReference type="GO" id="GO:0016874">
    <property type="term" value="F:ligase activity"/>
    <property type="evidence" value="ECO:0007669"/>
    <property type="project" value="UniProtKB-UniRule"/>
</dbReference>
<keyword evidence="3" id="KW-0436">Ligase</keyword>
<feature type="active site" evidence="9">
    <location>
        <position position="52"/>
    </location>
</feature>
<dbReference type="AlphaFoldDB" id="A0A1M5MJJ9"/>
<dbReference type="SUPFAM" id="SSF54975">
    <property type="entry name" value="Acylphosphatase/BLUF domain-like"/>
    <property type="match status" value="1"/>
</dbReference>
<feature type="domain" description="YrdC-like" evidence="11">
    <location>
        <begin position="223"/>
        <end position="406"/>
    </location>
</feature>
<dbReference type="InterPro" id="IPR036046">
    <property type="entry name" value="Acylphosphatase-like_dom_sf"/>
</dbReference>
<dbReference type="Gene3D" id="3.30.420.360">
    <property type="match status" value="1"/>
</dbReference>
<dbReference type="InterPro" id="IPR051060">
    <property type="entry name" value="Carbamoyltrans_HypF-like"/>
</dbReference>
<organism evidence="12 13">
    <name type="scientific">Marivita hallyeonensis</name>
    <dbReference type="NCBI Taxonomy" id="996342"/>
    <lineage>
        <taxon>Bacteria</taxon>
        <taxon>Pseudomonadati</taxon>
        <taxon>Pseudomonadota</taxon>
        <taxon>Alphaproteobacteria</taxon>
        <taxon>Rhodobacterales</taxon>
        <taxon>Roseobacteraceae</taxon>
        <taxon>Marivita</taxon>
    </lineage>
</organism>
<dbReference type="Pfam" id="PF17788">
    <property type="entry name" value="HypF_C"/>
    <property type="match status" value="1"/>
</dbReference>
<dbReference type="InterPro" id="IPR004421">
    <property type="entry name" value="Carbamoyltransferase_HypF"/>
</dbReference>
<proteinExistence type="inferred from homology"/>
<evidence type="ECO:0000256" key="5">
    <source>
        <dbReference type="ARBA" id="ARBA00022771"/>
    </source>
</evidence>
<gene>
    <name evidence="12" type="ORF">SAMN05443551_0545</name>
</gene>
<dbReference type="GO" id="GO:0003998">
    <property type="term" value="F:acylphosphatase activity"/>
    <property type="evidence" value="ECO:0007669"/>
    <property type="project" value="UniProtKB-EC"/>
</dbReference>
<dbReference type="GO" id="GO:0008270">
    <property type="term" value="F:zinc ion binding"/>
    <property type="evidence" value="ECO:0007669"/>
    <property type="project" value="UniProtKB-KW"/>
</dbReference>
<evidence type="ECO:0000256" key="9">
    <source>
        <dbReference type="PROSITE-ProRule" id="PRU00520"/>
    </source>
</evidence>
<evidence type="ECO:0000256" key="1">
    <source>
        <dbReference type="ARBA" id="ARBA00004711"/>
    </source>
</evidence>
<evidence type="ECO:0000256" key="3">
    <source>
        <dbReference type="ARBA" id="ARBA00022598"/>
    </source>
</evidence>
<dbReference type="InterPro" id="IPR017945">
    <property type="entry name" value="DHBP_synth_RibB-like_a/b_dom"/>
</dbReference>
<dbReference type="EC" id="6.2.-.-" evidence="8"/>
<keyword evidence="12" id="KW-0808">Transferase</keyword>
<evidence type="ECO:0000256" key="4">
    <source>
        <dbReference type="ARBA" id="ARBA00022723"/>
    </source>
</evidence>
<comment type="catalytic activity">
    <reaction evidence="7 8">
        <text>C-terminal L-cysteinyl-[HypE protein] + carbamoyl phosphate + ATP + H2O = C-terminal S-carboxamide-L-cysteinyl-[HypE protein] + AMP + phosphate + diphosphate + H(+)</text>
        <dbReference type="Rhea" id="RHEA:55636"/>
        <dbReference type="Rhea" id="RHEA-COMP:14247"/>
        <dbReference type="Rhea" id="RHEA-COMP:14392"/>
        <dbReference type="ChEBI" id="CHEBI:15377"/>
        <dbReference type="ChEBI" id="CHEBI:15378"/>
        <dbReference type="ChEBI" id="CHEBI:30616"/>
        <dbReference type="ChEBI" id="CHEBI:33019"/>
        <dbReference type="ChEBI" id="CHEBI:43474"/>
        <dbReference type="ChEBI" id="CHEBI:58228"/>
        <dbReference type="ChEBI" id="CHEBI:76913"/>
        <dbReference type="ChEBI" id="CHEBI:139126"/>
        <dbReference type="ChEBI" id="CHEBI:456215"/>
    </reaction>
</comment>
<keyword evidence="5" id="KW-0863">Zinc-finger</keyword>
<dbReference type="GO" id="GO:0016743">
    <property type="term" value="F:carboxyl- or carbamoyltransferase activity"/>
    <property type="evidence" value="ECO:0007669"/>
    <property type="project" value="UniProtKB-UniRule"/>
</dbReference>
<feature type="active site" evidence="9">
    <location>
        <position position="70"/>
    </location>
</feature>
<evidence type="ECO:0000256" key="6">
    <source>
        <dbReference type="ARBA" id="ARBA00022833"/>
    </source>
</evidence>
<accession>A0A1M5MJJ9</accession>
<dbReference type="InterPro" id="IPR055128">
    <property type="entry name" value="HypF_C_2"/>
</dbReference>
<dbReference type="GO" id="GO:0003725">
    <property type="term" value="F:double-stranded RNA binding"/>
    <property type="evidence" value="ECO:0007669"/>
    <property type="project" value="InterPro"/>
</dbReference>
<evidence type="ECO:0000259" key="11">
    <source>
        <dbReference type="PROSITE" id="PS51163"/>
    </source>
</evidence>
<evidence type="ECO:0000313" key="12">
    <source>
        <dbReference type="EMBL" id="SHG77530.1"/>
    </source>
</evidence>
<evidence type="ECO:0000256" key="8">
    <source>
        <dbReference type="PIRNR" id="PIRNR006256"/>
    </source>
</evidence>
<name>A0A1M5MJJ9_9RHOB</name>
<dbReference type="InterPro" id="IPR017968">
    <property type="entry name" value="Acylphosphatase_CS"/>
</dbReference>
<dbReference type="PIRSF" id="PIRSF006256">
    <property type="entry name" value="CMPcnvr_hdrg_mat"/>
    <property type="match status" value="1"/>
</dbReference>
<dbReference type="EMBL" id="FQXC01000001">
    <property type="protein sequence ID" value="SHG77530.1"/>
    <property type="molecule type" value="Genomic_DNA"/>
</dbReference>
<comment type="function">
    <text evidence="8">Involved in the maturation of [NiFe] hydrogenases. Along with HypE, it catalyzes the synthesis of the CN ligands of the active site iron of [NiFe]-hydrogenases. HypF functions as a carbamoyl transferase using carbamoylphosphate as a substrate and transferring the carboxamido moiety in an ATP-dependent reaction to the thiolate of the C-terminal cysteine of HypE yielding a protein-S-carboxamide.</text>
</comment>
<dbReference type="InterPro" id="IPR006070">
    <property type="entry name" value="Sua5-like_dom"/>
</dbReference>
<feature type="domain" description="Acylphosphatase-like" evidence="10">
    <location>
        <begin position="37"/>
        <end position="121"/>
    </location>
</feature>
<dbReference type="Pfam" id="PF01300">
    <property type="entry name" value="Sua5_yciO_yrdC"/>
    <property type="match status" value="1"/>
</dbReference>
<protein>
    <recommendedName>
        <fullName evidence="8">Carbamoyltransferase HypF</fullName>
        <ecNumber evidence="8">6.2.-.-</ecNumber>
    </recommendedName>
</protein>
<dbReference type="Pfam" id="PF00708">
    <property type="entry name" value="Acylphosphatase"/>
    <property type="match status" value="1"/>
</dbReference>
<dbReference type="UniPathway" id="UPA00335"/>
<evidence type="ECO:0000313" key="13">
    <source>
        <dbReference type="Proteomes" id="UP000184221"/>
    </source>
</evidence>
<keyword evidence="13" id="KW-1185">Reference proteome</keyword>
<dbReference type="Gene3D" id="3.90.870.50">
    <property type="match status" value="1"/>
</dbReference>
<dbReference type="GO" id="GO:0051604">
    <property type="term" value="P:protein maturation"/>
    <property type="evidence" value="ECO:0007669"/>
    <property type="project" value="TreeGrafter"/>
</dbReference>
<evidence type="ECO:0000256" key="7">
    <source>
        <dbReference type="ARBA" id="ARBA00048220"/>
    </source>
</evidence>
<dbReference type="InterPro" id="IPR011125">
    <property type="entry name" value="Znf_HypF"/>
</dbReference>
<comment type="pathway">
    <text evidence="1 8">Protein modification; [NiFe] hydrogenase maturation.</text>
</comment>
<comment type="similarity">
    <text evidence="2 8">Belongs to the carbamoyltransferase HypF family.</text>
</comment>
<dbReference type="Gene3D" id="3.30.420.40">
    <property type="match status" value="1"/>
</dbReference>
<dbReference type="InterPro" id="IPR001792">
    <property type="entry name" value="Acylphosphatase-like_dom"/>
</dbReference>
<keyword evidence="9" id="KW-0378">Hydrolase</keyword>
<dbReference type="Proteomes" id="UP000184221">
    <property type="component" value="Unassembled WGS sequence"/>
</dbReference>
<evidence type="ECO:0000259" key="10">
    <source>
        <dbReference type="PROSITE" id="PS51160"/>
    </source>
</evidence>
<dbReference type="NCBIfam" id="TIGR00143">
    <property type="entry name" value="hypF"/>
    <property type="match status" value="1"/>
</dbReference>
<dbReference type="InterPro" id="IPR041440">
    <property type="entry name" value="HypF_C"/>
</dbReference>
<dbReference type="PROSITE" id="PS51163">
    <property type="entry name" value="YRDC"/>
    <property type="match status" value="1"/>
</dbReference>
<evidence type="ECO:0000256" key="2">
    <source>
        <dbReference type="ARBA" id="ARBA00008097"/>
    </source>
</evidence>
<dbReference type="PANTHER" id="PTHR42959">
    <property type="entry name" value="CARBAMOYLTRANSFERASE"/>
    <property type="match status" value="1"/>
</dbReference>
<comment type="catalytic activity">
    <reaction evidence="9">
        <text>an acyl phosphate + H2O = a carboxylate + phosphate + H(+)</text>
        <dbReference type="Rhea" id="RHEA:14965"/>
        <dbReference type="ChEBI" id="CHEBI:15377"/>
        <dbReference type="ChEBI" id="CHEBI:15378"/>
        <dbReference type="ChEBI" id="CHEBI:29067"/>
        <dbReference type="ChEBI" id="CHEBI:43474"/>
        <dbReference type="ChEBI" id="CHEBI:59918"/>
        <dbReference type="EC" id="3.6.1.7"/>
    </reaction>
</comment>
<keyword evidence="4" id="KW-0479">Metal-binding</keyword>
<dbReference type="SUPFAM" id="SSF55821">
    <property type="entry name" value="YrdC/RibB"/>
    <property type="match status" value="1"/>
</dbReference>
<dbReference type="Gene3D" id="3.30.110.120">
    <property type="match status" value="1"/>
</dbReference>
<dbReference type="PANTHER" id="PTHR42959:SF1">
    <property type="entry name" value="CARBAMOYLTRANSFERASE HYPF"/>
    <property type="match status" value="1"/>
</dbReference>
<dbReference type="Pfam" id="PF07503">
    <property type="entry name" value="zf-HYPF"/>
    <property type="match status" value="2"/>
</dbReference>
<reference evidence="12 13" key="1">
    <citation type="submission" date="2016-11" db="EMBL/GenBank/DDBJ databases">
        <authorList>
            <person name="Jaros S."/>
            <person name="Januszkiewicz K."/>
            <person name="Wedrychowicz H."/>
        </authorList>
    </citation>
    <scope>NUCLEOTIDE SEQUENCE [LARGE SCALE GENOMIC DNA]</scope>
    <source>
        <strain evidence="12 13">DSM 29431</strain>
    </source>
</reference>
<dbReference type="PROSITE" id="PS51160">
    <property type="entry name" value="ACYLPHOSPHATASE_3"/>
    <property type="match status" value="1"/>
</dbReference>
<sequence length="778" mass="83793">MSGRKFPKAVCAGIAKTTTEYHCLGTFSDHSNLMSFGFTIRIRGQVQGVGFRPFVYQLALDFGAAGTVQNDAEGVLIYIYCKEIDAFLRALETRCPPLAQIDTIETHPIDMKHFTGFEILESGNAGAETRVTPDAATCVDCVDEITTDGRRRGYAFTNCTNCGPRFTILKNLPYDRAKTSMAHFEMCPACAAEYADPSDRRFHAQPIACPNCGPKLAMSPASDDPLRDAVRRLRAGEIVAIKGLGGFHIACDATNADAVAKLRERKRRPTKPFALMGSLSCIRRYASVSPDETARLQDPAAPIVLLHSEGTALPESIAPGFHELGWMLPYTPLHHLLLRDVGRPLVMTSGNLSGEPQVIGNEEAAQKLGDIADAILLHDRDIVRRLDDSVERETAHGPMILRRARGRVPGTLQLPPGFEDAPDVVAYGAHLKSAICLTKNGQALLSHHLGDLDDPLTWDEFVKADADYAALFDHAPEAVACDLHPDYRSSRHASDTGLPCIEVQHHHAHLASCLAENMWPRDGGRVAGIILDGLGLCDDGTVWGGEVLIGDYQEFERYAWLDQAHLPGGDAANREPWRNLLARLLKADLDPAAHDVLADKPIGLLQQAMDAGVNAPLSSSAGRLFDAMAAALGFDGAQSFEGEAAMQLEAWARKAPAQEAGGSYGLRVPLEGGAIIDTDLWAEVMHDRDAGVSIEAMAMRFHTGVAQSFAAVARHVVKTGRAQAVALSGGCFQNALLLDLMIEALGDVPVLLQTKVPANDGGLALGQALVAMARLEAK</sequence>
<dbReference type="STRING" id="996342.SAMN05443551_0545"/>
<dbReference type="PROSITE" id="PS00150">
    <property type="entry name" value="ACYLPHOSPHATASE_1"/>
    <property type="match status" value="1"/>
</dbReference>
<dbReference type="Pfam" id="PF22521">
    <property type="entry name" value="HypF_C_2"/>
    <property type="match status" value="1"/>
</dbReference>
<keyword evidence="6" id="KW-0862">Zinc</keyword>